<dbReference type="RefSeq" id="WP_121853288.1">
    <property type="nucleotide sequence ID" value="NZ_CP037952.1"/>
</dbReference>
<sequence length="677" mass="77133">MSISTATASKASNHPELDQAAGFENTRSEPIPHRLGTFALTQGKESNSTRSSFTEFMAAGKAMLQLITPQFATSHLQENTPLTVNAALEAKKHLDSFLTSDQHLFQMGMYFGLPTQQLLDFEYKKLHLLEDCLSVMLSKVRNLSVNCVQKAIKAKHVAGYENNIHQQLTLWAHRNGLNPHEPIKDASLRNSFIKFLTQSQFCKKKWLQIGIMLNFPLNELTWIERNLVTKYQVDKKQKTNHEKFDIIIEFAFSKQMLTRAHILQILHDSGEIGEAWRLAKMWGVPNSTDASIDEHFQLILKCIQESNTLPLYSTYYCFILKNWNSLEVQTLLNIADGLVLDCMIALAQGISSGEFGLSRLTALSEVYPVNNSHTVFQGMTKSAQNKGCEHVSEVISLPLISQLISQYANTEIPFYLAIILGIKPSNIYALYQKRNKTYFSSAQMWQLILEEFPLLQTFHLKQIFEQFEETKAAVKFLPHHGDITPSHCSLASICYVSAESFNLATCLSQNSSLLTQAHEKLWDRHEYSLPNSLFEIFATLPRIFQVLTVIRCEPRARKEMNAMIDQYFFKENNLGASPSEPLQPAIKLADAKNILPDLYRCPLSLTAMSDPIRIDMFNGKVSRWFSKEMLILALTHKEENPLSREVLPLQDVLQMEIDQVMLSKINSWKKNHPHSDL</sequence>
<evidence type="ECO:0008006" key="3">
    <source>
        <dbReference type="Google" id="ProtNLM"/>
    </source>
</evidence>
<evidence type="ECO:0000313" key="2">
    <source>
        <dbReference type="Proteomes" id="UP000273022"/>
    </source>
</evidence>
<evidence type="ECO:0000313" key="1">
    <source>
        <dbReference type="EMBL" id="RJY16886.1"/>
    </source>
</evidence>
<gene>
    <name evidence="1" type="ORF">D5R81_08825</name>
</gene>
<protein>
    <recommendedName>
        <fullName evidence="3">U-box domain-containing protein</fullName>
    </recommendedName>
</protein>
<accession>A0A3A6TYL6</accession>
<proteinExistence type="predicted"/>
<dbReference type="EMBL" id="QYYH01000045">
    <property type="protein sequence ID" value="RJY16886.1"/>
    <property type="molecule type" value="Genomic_DNA"/>
</dbReference>
<keyword evidence="2" id="KW-1185">Reference proteome</keyword>
<reference evidence="1 2" key="1">
    <citation type="submission" date="2018-09" db="EMBL/GenBank/DDBJ databases">
        <title>Phylogeny of the Shewanellaceae, and recommendation for two new genera, Pseudoshewanella and Parashewanella.</title>
        <authorList>
            <person name="Wang G."/>
        </authorList>
    </citation>
    <scope>NUCLEOTIDE SEQUENCE [LARGE SCALE GENOMIC DNA]</scope>
    <source>
        <strain evidence="1 2">KCTC 22492</strain>
    </source>
</reference>
<dbReference type="Proteomes" id="UP000273022">
    <property type="component" value="Unassembled WGS sequence"/>
</dbReference>
<name>A0A3A6TYL6_9GAMM</name>
<dbReference type="OrthoDB" id="6412738at2"/>
<organism evidence="1 2">
    <name type="scientific">Parashewanella spongiae</name>
    <dbReference type="NCBI Taxonomy" id="342950"/>
    <lineage>
        <taxon>Bacteria</taxon>
        <taxon>Pseudomonadati</taxon>
        <taxon>Pseudomonadota</taxon>
        <taxon>Gammaproteobacteria</taxon>
        <taxon>Alteromonadales</taxon>
        <taxon>Shewanellaceae</taxon>
        <taxon>Parashewanella</taxon>
    </lineage>
</organism>
<dbReference type="AlphaFoldDB" id="A0A3A6TYL6"/>
<comment type="caution">
    <text evidence="1">The sequence shown here is derived from an EMBL/GenBank/DDBJ whole genome shotgun (WGS) entry which is preliminary data.</text>
</comment>